<dbReference type="AlphaFoldDB" id="A0AAW1TS70"/>
<dbReference type="PROSITE" id="PS50878">
    <property type="entry name" value="RT_POL"/>
    <property type="match status" value="1"/>
</dbReference>
<evidence type="ECO:0008006" key="5">
    <source>
        <dbReference type="Google" id="ProtNLM"/>
    </source>
</evidence>
<dbReference type="SUPFAM" id="SSF82771">
    <property type="entry name" value="GIY-YIG endonuclease"/>
    <property type="match status" value="1"/>
</dbReference>
<evidence type="ECO:0000313" key="3">
    <source>
        <dbReference type="EMBL" id="KAK9871528.1"/>
    </source>
</evidence>
<evidence type="ECO:0000313" key="4">
    <source>
        <dbReference type="Proteomes" id="UP001431783"/>
    </source>
</evidence>
<dbReference type="PANTHER" id="PTHR21301">
    <property type="entry name" value="REVERSE TRANSCRIPTASE"/>
    <property type="match status" value="1"/>
</dbReference>
<dbReference type="InterPro" id="IPR000477">
    <property type="entry name" value="RT_dom"/>
</dbReference>
<comment type="caution">
    <text evidence="3">The sequence shown here is derived from an EMBL/GenBank/DDBJ whole genome shotgun (WGS) entry which is preliminary data.</text>
</comment>
<sequence>MGNPLSPLCAEIFMDNLEHTIHDHPLSQRFLYWFRYVDDIICCFTGSNRQLHSFLNFINAIHPKIKFTLEEEMENSINFLDLRIKKVDKKHSFSIYHKPSHTDTVIHNSSVHPIQQKMSSFNSMVHRLVNLPLSKVDFNKEKNIIMQIASNNKYRPELINSLINKKLYKRAVSEVYPLIKEKSIFNVLTYMGTPSLKLKSFLASYKLNISFRTTNNIGKIIKNNKSKINKNQMCGVYKINCGSCEKFYIGRTFRNFQIRLSEHKRSFEKKKTDSHYANHLIDENHKFSSEFEILYRENKGSKLNLLESLQINKFKNSGLLLNSQLDVNTSPLLNMFNKNVSRSD</sequence>
<dbReference type="PROSITE" id="PS50164">
    <property type="entry name" value="GIY_YIG"/>
    <property type="match status" value="1"/>
</dbReference>
<dbReference type="Proteomes" id="UP001431783">
    <property type="component" value="Unassembled WGS sequence"/>
</dbReference>
<name>A0AAW1TS70_9CUCU</name>
<dbReference type="CDD" id="cd00304">
    <property type="entry name" value="RT_like"/>
    <property type="match status" value="1"/>
</dbReference>
<organism evidence="3 4">
    <name type="scientific">Henosepilachna vigintioctopunctata</name>
    <dbReference type="NCBI Taxonomy" id="420089"/>
    <lineage>
        <taxon>Eukaryota</taxon>
        <taxon>Metazoa</taxon>
        <taxon>Ecdysozoa</taxon>
        <taxon>Arthropoda</taxon>
        <taxon>Hexapoda</taxon>
        <taxon>Insecta</taxon>
        <taxon>Pterygota</taxon>
        <taxon>Neoptera</taxon>
        <taxon>Endopterygota</taxon>
        <taxon>Coleoptera</taxon>
        <taxon>Polyphaga</taxon>
        <taxon>Cucujiformia</taxon>
        <taxon>Coccinelloidea</taxon>
        <taxon>Coccinellidae</taxon>
        <taxon>Epilachninae</taxon>
        <taxon>Epilachnini</taxon>
        <taxon>Henosepilachna</taxon>
    </lineage>
</organism>
<keyword evidence="4" id="KW-1185">Reference proteome</keyword>
<dbReference type="InterPro" id="IPR058912">
    <property type="entry name" value="HTH_animal"/>
</dbReference>
<protein>
    <recommendedName>
        <fullName evidence="5">Reverse transcriptase domain-containing protein</fullName>
    </recommendedName>
</protein>
<dbReference type="Gene3D" id="3.40.1440.10">
    <property type="entry name" value="GIY-YIG endonuclease"/>
    <property type="match status" value="1"/>
</dbReference>
<gene>
    <name evidence="3" type="ORF">WA026_012900</name>
</gene>
<feature type="domain" description="GIY-YIG" evidence="1">
    <location>
        <begin position="232"/>
        <end position="317"/>
    </location>
</feature>
<dbReference type="Pfam" id="PF26215">
    <property type="entry name" value="HTH_animal"/>
    <property type="match status" value="1"/>
</dbReference>
<reference evidence="3 4" key="1">
    <citation type="submission" date="2023-03" db="EMBL/GenBank/DDBJ databases">
        <title>Genome insight into feeding habits of ladybird beetles.</title>
        <authorList>
            <person name="Li H.-S."/>
            <person name="Huang Y.-H."/>
            <person name="Pang H."/>
        </authorList>
    </citation>
    <scope>NUCLEOTIDE SEQUENCE [LARGE SCALE GENOMIC DNA]</scope>
    <source>
        <strain evidence="3">SYSU_2023b</strain>
        <tissue evidence="3">Whole body</tissue>
    </source>
</reference>
<dbReference type="Pfam" id="PF01541">
    <property type="entry name" value="GIY-YIG"/>
    <property type="match status" value="1"/>
</dbReference>
<dbReference type="InterPro" id="IPR000305">
    <property type="entry name" value="GIY-YIG_endonuc"/>
</dbReference>
<dbReference type="EMBL" id="JARQZJ010000006">
    <property type="protein sequence ID" value="KAK9871528.1"/>
    <property type="molecule type" value="Genomic_DNA"/>
</dbReference>
<evidence type="ECO:0000259" key="1">
    <source>
        <dbReference type="PROSITE" id="PS50164"/>
    </source>
</evidence>
<dbReference type="PANTHER" id="PTHR21301:SF10">
    <property type="entry name" value="REVERSE TRANSCRIPTASE DOMAIN-CONTAINING PROTEIN"/>
    <property type="match status" value="1"/>
</dbReference>
<feature type="domain" description="Reverse transcriptase" evidence="2">
    <location>
        <begin position="1"/>
        <end position="95"/>
    </location>
</feature>
<proteinExistence type="predicted"/>
<evidence type="ECO:0000259" key="2">
    <source>
        <dbReference type="PROSITE" id="PS50878"/>
    </source>
</evidence>
<accession>A0AAW1TS70</accession>
<dbReference type="InterPro" id="IPR035901">
    <property type="entry name" value="GIY-YIG_endonuc_sf"/>
</dbReference>